<proteinExistence type="inferred from homology"/>
<comment type="catalytic activity">
    <reaction evidence="23">
        <text>hexadecanoyl-CoA + H2O = hexadecanoate + CoA + H(+)</text>
        <dbReference type="Rhea" id="RHEA:16645"/>
        <dbReference type="ChEBI" id="CHEBI:7896"/>
        <dbReference type="ChEBI" id="CHEBI:15377"/>
        <dbReference type="ChEBI" id="CHEBI:15378"/>
        <dbReference type="ChEBI" id="CHEBI:57287"/>
        <dbReference type="ChEBI" id="CHEBI:57379"/>
        <dbReference type="EC" id="3.1.2.2"/>
    </reaction>
    <physiologicalReaction direction="left-to-right" evidence="23">
        <dbReference type="Rhea" id="RHEA:16646"/>
    </physiologicalReaction>
</comment>
<organism evidence="28 29">
    <name type="scientific">Python bivittatus</name>
    <name type="common">Burmese python</name>
    <name type="synonym">Python molurus bivittatus</name>
    <dbReference type="NCBI Taxonomy" id="176946"/>
    <lineage>
        <taxon>Eukaryota</taxon>
        <taxon>Metazoa</taxon>
        <taxon>Chordata</taxon>
        <taxon>Craniata</taxon>
        <taxon>Vertebrata</taxon>
        <taxon>Euteleostomi</taxon>
        <taxon>Lepidosauria</taxon>
        <taxon>Squamata</taxon>
        <taxon>Bifurcata</taxon>
        <taxon>Unidentata</taxon>
        <taxon>Episquamata</taxon>
        <taxon>Toxicofera</taxon>
        <taxon>Serpentes</taxon>
        <taxon>Henophidia</taxon>
        <taxon>Pythonidae</taxon>
        <taxon>Python</taxon>
    </lineage>
</organism>
<evidence type="ECO:0000256" key="11">
    <source>
        <dbReference type="ARBA" id="ARBA00022946"/>
    </source>
</evidence>
<keyword evidence="10" id="KW-0276">Fatty acid metabolism</keyword>
<dbReference type="OrthoDB" id="506431at2759"/>
<gene>
    <name evidence="29 30" type="primary">THEM4</name>
</gene>
<dbReference type="GO" id="GO:0005743">
    <property type="term" value="C:mitochondrial inner membrane"/>
    <property type="evidence" value="ECO:0007669"/>
    <property type="project" value="UniProtKB-SubCell"/>
</dbReference>
<keyword evidence="15" id="KW-0966">Cell projection</keyword>
<evidence type="ECO:0000256" key="26">
    <source>
        <dbReference type="ARBA" id="ARBA00048180"/>
    </source>
</evidence>
<evidence type="ECO:0000256" key="23">
    <source>
        <dbReference type="ARBA" id="ARBA00047734"/>
    </source>
</evidence>
<accession>A0A9F2N6E3</accession>
<evidence type="ECO:0000256" key="4">
    <source>
        <dbReference type="ARBA" id="ARBA00004637"/>
    </source>
</evidence>
<dbReference type="SUPFAM" id="SSF54637">
    <property type="entry name" value="Thioesterase/thiol ester dehydrase-isomerase"/>
    <property type="match status" value="1"/>
</dbReference>
<dbReference type="Gene3D" id="3.10.129.10">
    <property type="entry name" value="Hotdog Thioesterase"/>
    <property type="match status" value="1"/>
</dbReference>
<evidence type="ECO:0000256" key="6">
    <source>
        <dbReference type="ARBA" id="ARBA00022490"/>
    </source>
</evidence>
<dbReference type="GO" id="GO:0005758">
    <property type="term" value="C:mitochondrial intermembrane space"/>
    <property type="evidence" value="ECO:0007669"/>
    <property type="project" value="UniProtKB-SubCell"/>
</dbReference>
<evidence type="ECO:0000256" key="14">
    <source>
        <dbReference type="ARBA" id="ARBA00023136"/>
    </source>
</evidence>
<dbReference type="GO" id="GO:0006631">
    <property type="term" value="P:fatty acid metabolic process"/>
    <property type="evidence" value="ECO:0007669"/>
    <property type="project" value="UniProtKB-KW"/>
</dbReference>
<evidence type="ECO:0000256" key="12">
    <source>
        <dbReference type="ARBA" id="ARBA00023098"/>
    </source>
</evidence>
<evidence type="ECO:0000256" key="2">
    <source>
        <dbReference type="ARBA" id="ARBA00004569"/>
    </source>
</evidence>
<dbReference type="PANTHER" id="PTHR12418:SF19">
    <property type="entry name" value="ACYL-COENZYME A THIOESTERASE THEM4"/>
    <property type="match status" value="1"/>
</dbReference>
<evidence type="ECO:0000256" key="22">
    <source>
        <dbReference type="ARBA" id="ARBA00047588"/>
    </source>
</evidence>
<evidence type="ECO:0000256" key="16">
    <source>
        <dbReference type="ARBA" id="ARBA00035852"/>
    </source>
</evidence>
<reference evidence="29 30" key="1">
    <citation type="submission" date="2025-04" db="UniProtKB">
        <authorList>
            <consortium name="RefSeq"/>
        </authorList>
    </citation>
    <scope>IDENTIFICATION</scope>
    <source>
        <tissue evidence="29 30">Liver</tissue>
    </source>
</reference>
<keyword evidence="14" id="KW-0472">Membrane</keyword>
<evidence type="ECO:0000256" key="19">
    <source>
        <dbReference type="ARBA" id="ARBA00038848"/>
    </source>
</evidence>
<protein>
    <recommendedName>
        <fullName evidence="20">Acyl-coenzyme A thioesterase THEM4</fullName>
        <ecNumber evidence="19">3.1.2.2</ecNumber>
    </recommendedName>
    <alternativeName>
        <fullName evidence="21">Thioesterase superfamily member 4</fullName>
    </alternativeName>
</protein>
<evidence type="ECO:0000256" key="13">
    <source>
        <dbReference type="ARBA" id="ARBA00023128"/>
    </source>
</evidence>
<dbReference type="RefSeq" id="XP_015743660.1">
    <property type="nucleotide sequence ID" value="XM_015888174.2"/>
</dbReference>
<evidence type="ECO:0000256" key="3">
    <source>
        <dbReference type="ARBA" id="ARBA00004632"/>
    </source>
</evidence>
<keyword evidence="8" id="KW-0999">Mitochondrion inner membrane</keyword>
<evidence type="ECO:0000256" key="15">
    <source>
        <dbReference type="ARBA" id="ARBA00023273"/>
    </source>
</evidence>
<sequence>MLRSWARLSRALPGFVAPRSGVQAAVTPTGVLRHSSHKIWLTPSENSIDRAVPNSSWSQEMLHHFNRYIEMTKDGSWQKLPSYRSFYEHFPEGHERCELQKRRNRLFLRSIDEEGMGFEYVMFLNATEKRMVCLSQLGPYLEGPSGFAHGGSLATLLDSTLGGCAICVNRRVLTANLSINYKNPVALGSVVLAESRLDKIEGRKIFVSGEIRSADRQILHAEATALFIQLESSILPQEKTVFE</sequence>
<dbReference type="Proteomes" id="UP000695026">
    <property type="component" value="Unplaced"/>
</dbReference>
<comment type="similarity">
    <text evidence="18">Belongs to the THEM4/THEM5 thioesterase family.</text>
</comment>
<comment type="catalytic activity">
    <reaction evidence="26">
        <text>tetradecanoyl-CoA + H2O = tetradecanoate + CoA + H(+)</text>
        <dbReference type="Rhea" id="RHEA:40119"/>
        <dbReference type="ChEBI" id="CHEBI:15377"/>
        <dbReference type="ChEBI" id="CHEBI:15378"/>
        <dbReference type="ChEBI" id="CHEBI:30807"/>
        <dbReference type="ChEBI" id="CHEBI:57287"/>
        <dbReference type="ChEBI" id="CHEBI:57385"/>
    </reaction>
    <physiologicalReaction direction="left-to-right" evidence="26">
        <dbReference type="Rhea" id="RHEA:40120"/>
    </physiologicalReaction>
</comment>
<keyword evidence="6" id="KW-0963">Cytoplasm</keyword>
<evidence type="ECO:0000256" key="7">
    <source>
        <dbReference type="ARBA" id="ARBA00022703"/>
    </source>
</evidence>
<evidence type="ECO:0000256" key="20">
    <source>
        <dbReference type="ARBA" id="ARBA00040123"/>
    </source>
</evidence>
<evidence type="ECO:0000313" key="28">
    <source>
        <dbReference type="Proteomes" id="UP000695026"/>
    </source>
</evidence>
<comment type="catalytic activity">
    <reaction evidence="16">
        <text>(5Z,8Z,11Z,14Z)-eicosatetraenoyl-CoA + H2O = (5Z,8Z,11Z,14Z)-eicosatetraenoate + CoA + H(+)</text>
        <dbReference type="Rhea" id="RHEA:40151"/>
        <dbReference type="ChEBI" id="CHEBI:15377"/>
        <dbReference type="ChEBI" id="CHEBI:15378"/>
        <dbReference type="ChEBI" id="CHEBI:32395"/>
        <dbReference type="ChEBI" id="CHEBI:57287"/>
        <dbReference type="ChEBI" id="CHEBI:57368"/>
    </reaction>
    <physiologicalReaction direction="left-to-right" evidence="16">
        <dbReference type="Rhea" id="RHEA:40152"/>
    </physiologicalReaction>
</comment>
<dbReference type="InterPro" id="IPR029069">
    <property type="entry name" value="HotDog_dom_sf"/>
</dbReference>
<dbReference type="AlphaFoldDB" id="A0A9F2N6E3"/>
<keyword evidence="7" id="KW-0053">Apoptosis</keyword>
<keyword evidence="28" id="KW-1185">Reference proteome</keyword>
<evidence type="ECO:0000256" key="10">
    <source>
        <dbReference type="ARBA" id="ARBA00022832"/>
    </source>
</evidence>
<feature type="domain" description="Thioesterase" evidence="27">
    <location>
        <begin position="146"/>
        <end position="217"/>
    </location>
</feature>
<comment type="catalytic activity">
    <reaction evidence="24">
        <text>decanoyl-CoA + H2O = decanoate + CoA + H(+)</text>
        <dbReference type="Rhea" id="RHEA:40059"/>
        <dbReference type="ChEBI" id="CHEBI:15377"/>
        <dbReference type="ChEBI" id="CHEBI:15378"/>
        <dbReference type="ChEBI" id="CHEBI:27689"/>
        <dbReference type="ChEBI" id="CHEBI:57287"/>
        <dbReference type="ChEBI" id="CHEBI:61430"/>
    </reaction>
    <physiologicalReaction direction="left-to-right" evidence="24">
        <dbReference type="Rhea" id="RHEA:40060"/>
    </physiologicalReaction>
</comment>
<dbReference type="CDD" id="cd03443">
    <property type="entry name" value="PaaI_thioesterase"/>
    <property type="match status" value="1"/>
</dbReference>
<comment type="catalytic activity">
    <reaction evidence="17">
        <text>(9Z)-octadecenoyl-CoA + H2O = (9Z)-octadecenoate + CoA + H(+)</text>
        <dbReference type="Rhea" id="RHEA:40139"/>
        <dbReference type="ChEBI" id="CHEBI:15377"/>
        <dbReference type="ChEBI" id="CHEBI:15378"/>
        <dbReference type="ChEBI" id="CHEBI:30823"/>
        <dbReference type="ChEBI" id="CHEBI:57287"/>
        <dbReference type="ChEBI" id="CHEBI:57387"/>
    </reaction>
    <physiologicalReaction direction="left-to-right" evidence="17">
        <dbReference type="Rhea" id="RHEA:40140"/>
    </physiologicalReaction>
</comment>
<dbReference type="GO" id="GO:0016787">
    <property type="term" value="F:hydrolase activity"/>
    <property type="evidence" value="ECO:0007669"/>
    <property type="project" value="UniProtKB-KW"/>
</dbReference>
<evidence type="ECO:0000256" key="1">
    <source>
        <dbReference type="ARBA" id="ARBA00004496"/>
    </source>
</evidence>
<evidence type="ECO:0000313" key="30">
    <source>
        <dbReference type="RefSeq" id="XP_015743660.1"/>
    </source>
</evidence>
<dbReference type="PANTHER" id="PTHR12418">
    <property type="entry name" value="ACYL-COENZYME A THIOESTERASE THEM4"/>
    <property type="match status" value="1"/>
</dbReference>
<comment type="subcellular location">
    <subcellularLocation>
        <location evidence="3">Cell projection</location>
        <location evidence="3">Ruffle membrane</location>
    </subcellularLocation>
    <subcellularLocation>
        <location evidence="1">Cytoplasm</location>
    </subcellularLocation>
    <subcellularLocation>
        <location evidence="4">Mitochondrion inner membrane</location>
        <topology evidence="4">Peripheral membrane protein</topology>
    </subcellularLocation>
    <subcellularLocation>
        <location evidence="2">Mitochondrion intermembrane space</location>
    </subcellularLocation>
</comment>
<evidence type="ECO:0000259" key="27">
    <source>
        <dbReference type="Pfam" id="PF03061"/>
    </source>
</evidence>
<evidence type="ECO:0000256" key="9">
    <source>
        <dbReference type="ARBA" id="ARBA00022801"/>
    </source>
</evidence>
<dbReference type="EC" id="3.1.2.2" evidence="19"/>
<comment type="catalytic activity">
    <reaction evidence="22">
        <text>octanoyl-CoA + H2O = octanoate + CoA + H(+)</text>
        <dbReference type="Rhea" id="RHEA:30143"/>
        <dbReference type="ChEBI" id="CHEBI:15377"/>
        <dbReference type="ChEBI" id="CHEBI:15378"/>
        <dbReference type="ChEBI" id="CHEBI:25646"/>
        <dbReference type="ChEBI" id="CHEBI:57287"/>
        <dbReference type="ChEBI" id="CHEBI:57386"/>
    </reaction>
    <physiologicalReaction direction="left-to-right" evidence="22">
        <dbReference type="Rhea" id="RHEA:30144"/>
    </physiologicalReaction>
</comment>
<evidence type="ECO:0000256" key="5">
    <source>
        <dbReference type="ARBA" id="ARBA00022475"/>
    </source>
</evidence>
<name>A0A9F2N6E3_PYTBI</name>
<keyword evidence="11" id="KW-0809">Transit peptide</keyword>
<dbReference type="RefSeq" id="XP_007428866.1">
    <property type="nucleotide sequence ID" value="XM_007428804.3"/>
</dbReference>
<dbReference type="KEGG" id="pbi:103051027"/>
<dbReference type="GeneID" id="103051027"/>
<dbReference type="OMA" id="MFYNDVE"/>
<evidence type="ECO:0000256" key="8">
    <source>
        <dbReference type="ARBA" id="ARBA00022792"/>
    </source>
</evidence>
<comment type="catalytic activity">
    <reaction evidence="25">
        <text>dodecanoyl-CoA + H2O = dodecanoate + CoA + H(+)</text>
        <dbReference type="Rhea" id="RHEA:30135"/>
        <dbReference type="ChEBI" id="CHEBI:15377"/>
        <dbReference type="ChEBI" id="CHEBI:15378"/>
        <dbReference type="ChEBI" id="CHEBI:18262"/>
        <dbReference type="ChEBI" id="CHEBI:57287"/>
        <dbReference type="ChEBI" id="CHEBI:57375"/>
    </reaction>
    <physiologicalReaction direction="left-to-right" evidence="25">
        <dbReference type="Rhea" id="RHEA:30136"/>
    </physiologicalReaction>
</comment>
<evidence type="ECO:0000256" key="25">
    <source>
        <dbReference type="ARBA" id="ARBA00048074"/>
    </source>
</evidence>
<dbReference type="InterPro" id="IPR006683">
    <property type="entry name" value="Thioestr_dom"/>
</dbReference>
<dbReference type="CTD" id="117145"/>
<keyword evidence="5" id="KW-1003">Cell membrane</keyword>
<evidence type="ECO:0000256" key="17">
    <source>
        <dbReference type="ARBA" id="ARBA00037002"/>
    </source>
</evidence>
<keyword evidence="13" id="KW-0496">Mitochondrion</keyword>
<dbReference type="InterPro" id="IPR052365">
    <property type="entry name" value="THEM4/THEM5_acyl-CoA_thioest"/>
</dbReference>
<keyword evidence="12" id="KW-0443">Lipid metabolism</keyword>
<evidence type="ECO:0000313" key="29">
    <source>
        <dbReference type="RefSeq" id="XP_007428866.1"/>
    </source>
</evidence>
<dbReference type="GO" id="GO:0006915">
    <property type="term" value="P:apoptotic process"/>
    <property type="evidence" value="ECO:0007669"/>
    <property type="project" value="UniProtKB-KW"/>
</dbReference>
<evidence type="ECO:0000256" key="24">
    <source>
        <dbReference type="ARBA" id="ARBA00047969"/>
    </source>
</evidence>
<dbReference type="GO" id="GO:0032587">
    <property type="term" value="C:ruffle membrane"/>
    <property type="evidence" value="ECO:0007669"/>
    <property type="project" value="UniProtKB-SubCell"/>
</dbReference>
<keyword evidence="9" id="KW-0378">Hydrolase</keyword>
<dbReference type="Pfam" id="PF03061">
    <property type="entry name" value="4HBT"/>
    <property type="match status" value="1"/>
</dbReference>
<evidence type="ECO:0000256" key="21">
    <source>
        <dbReference type="ARBA" id="ARBA00043210"/>
    </source>
</evidence>
<evidence type="ECO:0000256" key="18">
    <source>
        <dbReference type="ARBA" id="ARBA00038456"/>
    </source>
</evidence>